<keyword evidence="3" id="KW-1185">Reference proteome</keyword>
<organism evidence="2 3">
    <name type="scientific">Phaeosphaeria nodorum (strain SN15 / ATCC MYA-4574 / FGSC 10173)</name>
    <name type="common">Glume blotch fungus</name>
    <name type="synonym">Parastagonospora nodorum</name>
    <dbReference type="NCBI Taxonomy" id="321614"/>
    <lineage>
        <taxon>Eukaryota</taxon>
        <taxon>Fungi</taxon>
        <taxon>Dikarya</taxon>
        <taxon>Ascomycota</taxon>
        <taxon>Pezizomycotina</taxon>
        <taxon>Dothideomycetes</taxon>
        <taxon>Pleosporomycetidae</taxon>
        <taxon>Pleosporales</taxon>
        <taxon>Pleosporineae</taxon>
        <taxon>Phaeosphaeriaceae</taxon>
        <taxon>Parastagonospora</taxon>
    </lineage>
</organism>
<evidence type="ECO:0000313" key="3">
    <source>
        <dbReference type="Proteomes" id="UP000663193"/>
    </source>
</evidence>
<sequence>MRSSSTISAFSPHDAILPEREHPAPKIWGSLPCTTHTPSSIRNTKSSQELEAITCIVA</sequence>
<dbReference type="AlphaFoldDB" id="A0A7U2IBW0"/>
<dbReference type="VEuPathDB" id="FungiDB:JI435_423930"/>
<protein>
    <submittedName>
        <fullName evidence="2">Uncharacterized protein</fullName>
    </submittedName>
</protein>
<feature type="region of interest" description="Disordered" evidence="1">
    <location>
        <begin position="1"/>
        <end position="32"/>
    </location>
</feature>
<reference evidence="3" key="1">
    <citation type="journal article" date="2021" name="BMC Genomics">
        <title>Chromosome-level genome assembly and manually-curated proteome of model necrotroph Parastagonospora nodorum Sn15 reveals a genome-wide trove of candidate effector homologs, and redundancy of virulence-related functions within an accessory chromosome.</title>
        <authorList>
            <person name="Bertazzoni S."/>
            <person name="Jones D.A.B."/>
            <person name="Phan H.T."/>
            <person name="Tan K.-C."/>
            <person name="Hane J.K."/>
        </authorList>
    </citation>
    <scope>NUCLEOTIDE SEQUENCE [LARGE SCALE GENOMIC DNA]</scope>
    <source>
        <strain evidence="3">SN15 / ATCC MYA-4574 / FGSC 10173)</strain>
    </source>
</reference>
<name>A0A7U2IBW0_PHANO</name>
<evidence type="ECO:0000256" key="1">
    <source>
        <dbReference type="SAM" id="MobiDB-lite"/>
    </source>
</evidence>
<gene>
    <name evidence="2" type="ORF">JI435_423930</name>
</gene>
<dbReference type="Proteomes" id="UP000663193">
    <property type="component" value="Chromosome 21"/>
</dbReference>
<dbReference type="EMBL" id="CP069043">
    <property type="protein sequence ID" value="QRD07014.1"/>
    <property type="molecule type" value="Genomic_DNA"/>
</dbReference>
<proteinExistence type="predicted"/>
<accession>A0A7U2IBW0</accession>
<evidence type="ECO:0000313" key="2">
    <source>
        <dbReference type="EMBL" id="QRD07014.1"/>
    </source>
</evidence>